<dbReference type="InterPro" id="IPR052340">
    <property type="entry name" value="RNase_Y/CdgJ"/>
</dbReference>
<reference evidence="2 3" key="1">
    <citation type="submission" date="2024-04" db="EMBL/GenBank/DDBJ databases">
        <title>Novel species of the genus Ideonella isolated from streams.</title>
        <authorList>
            <person name="Lu H."/>
        </authorList>
    </citation>
    <scope>NUCLEOTIDE SEQUENCE [LARGE SCALE GENOMIC DNA]</scope>
    <source>
        <strain evidence="2 3">DXS22W</strain>
    </source>
</reference>
<dbReference type="Pfam" id="PF08668">
    <property type="entry name" value="HDOD"/>
    <property type="match status" value="1"/>
</dbReference>
<dbReference type="Gene3D" id="1.10.3210.10">
    <property type="entry name" value="Hypothetical protein af1432"/>
    <property type="match status" value="1"/>
</dbReference>
<gene>
    <name evidence="2" type="ORF">AACH10_05405</name>
</gene>
<evidence type="ECO:0000313" key="3">
    <source>
        <dbReference type="Proteomes" id="UP001365405"/>
    </source>
</evidence>
<proteinExistence type="predicted"/>
<dbReference type="Proteomes" id="UP001365405">
    <property type="component" value="Unassembled WGS sequence"/>
</dbReference>
<name>A0ABU9CCS1_9BURK</name>
<dbReference type="SUPFAM" id="SSF109604">
    <property type="entry name" value="HD-domain/PDEase-like"/>
    <property type="match status" value="1"/>
</dbReference>
<dbReference type="InterPro" id="IPR013976">
    <property type="entry name" value="HDOD"/>
</dbReference>
<dbReference type="EMBL" id="JBBUTH010000003">
    <property type="protein sequence ID" value="MEK8049663.1"/>
    <property type="molecule type" value="Genomic_DNA"/>
</dbReference>
<feature type="domain" description="HDOD" evidence="1">
    <location>
        <begin position="33"/>
        <end position="234"/>
    </location>
</feature>
<keyword evidence="3" id="KW-1185">Reference proteome</keyword>
<dbReference type="PROSITE" id="PS51833">
    <property type="entry name" value="HDOD"/>
    <property type="match status" value="1"/>
</dbReference>
<accession>A0ABU9CCS1</accession>
<evidence type="ECO:0000313" key="2">
    <source>
        <dbReference type="EMBL" id="MEK8049663.1"/>
    </source>
</evidence>
<dbReference type="RefSeq" id="WP_341409346.1">
    <property type="nucleotide sequence ID" value="NZ_JBBUTH010000003.1"/>
</dbReference>
<protein>
    <submittedName>
        <fullName evidence="2">HDOD domain-containing protein</fullName>
    </submittedName>
</protein>
<sequence>MERQPLGADAPQFLTQPPDSLAGWVQAFDTRELPVLRDSALLLEDLRLVEEEVDAHTIADGIGDDPLMTLKLLRHVAQLRKPATREHSDAETTVEALVMLGITPFFRHFGPQPTIEERLRAQPLALLGLRNVLSRASRAARFALGFAAHRLDHDAAVIHEAALLHDFTELLLWAHAPTLALEVTRRLEQDHDLRSVDAQRSVLNVTLGDLQQALMKRWHLPDLLVRISDDHASENAQVRNVQLAIRVARHSAHGWDNPALPDDVDAIAQLLNLGTTPTWTLLHDLDR</sequence>
<dbReference type="PANTHER" id="PTHR33525">
    <property type="match status" value="1"/>
</dbReference>
<comment type="caution">
    <text evidence="2">The sequence shown here is derived from an EMBL/GenBank/DDBJ whole genome shotgun (WGS) entry which is preliminary data.</text>
</comment>
<organism evidence="2 3">
    <name type="scientific">Pseudaquabacterium inlustre</name>
    <dbReference type="NCBI Taxonomy" id="2984192"/>
    <lineage>
        <taxon>Bacteria</taxon>
        <taxon>Pseudomonadati</taxon>
        <taxon>Pseudomonadota</taxon>
        <taxon>Betaproteobacteria</taxon>
        <taxon>Burkholderiales</taxon>
        <taxon>Sphaerotilaceae</taxon>
        <taxon>Pseudaquabacterium</taxon>
    </lineage>
</organism>
<evidence type="ECO:0000259" key="1">
    <source>
        <dbReference type="PROSITE" id="PS51833"/>
    </source>
</evidence>
<dbReference type="PANTHER" id="PTHR33525:SF4">
    <property type="entry name" value="CYCLIC DI-GMP PHOSPHODIESTERASE CDGJ"/>
    <property type="match status" value="1"/>
</dbReference>